<dbReference type="Proteomes" id="UP000794436">
    <property type="component" value="Unassembled WGS sequence"/>
</dbReference>
<name>A0A8K1CDE0_PYTOL</name>
<keyword evidence="3" id="KW-1185">Reference proteome</keyword>
<reference evidence="2" key="1">
    <citation type="submission" date="2019-03" db="EMBL/GenBank/DDBJ databases">
        <title>Long read genome sequence of the mycoparasitic Pythium oligandrum ATCC 38472 isolated from sugarbeet rhizosphere.</title>
        <authorList>
            <person name="Gaulin E."/>
        </authorList>
    </citation>
    <scope>NUCLEOTIDE SEQUENCE</scope>
    <source>
        <strain evidence="2">ATCC 38472_TT</strain>
    </source>
</reference>
<evidence type="ECO:0000313" key="3">
    <source>
        <dbReference type="Proteomes" id="UP000794436"/>
    </source>
</evidence>
<feature type="region of interest" description="Disordered" evidence="1">
    <location>
        <begin position="95"/>
        <end position="116"/>
    </location>
</feature>
<dbReference type="AlphaFoldDB" id="A0A8K1CDE0"/>
<evidence type="ECO:0000313" key="2">
    <source>
        <dbReference type="EMBL" id="TMW61207.1"/>
    </source>
</evidence>
<protein>
    <submittedName>
        <fullName evidence="2">Uncharacterized protein</fullName>
    </submittedName>
</protein>
<proteinExistence type="predicted"/>
<sequence>MLNATTATSTPLRVRIARQHPSTPAPVVRRLPRQAVAWTPSPSRKRARPELSTKKLSMMRHHLRARLDRSDRIWAGRCGCKSPTCMADEFIFSESSEEEEAVASLTDEPTEDSDQDYDMETHENAVLKQALAPSVPQDDDDDTVPTLMHLLLMF</sequence>
<evidence type="ECO:0000256" key="1">
    <source>
        <dbReference type="SAM" id="MobiDB-lite"/>
    </source>
</evidence>
<comment type="caution">
    <text evidence="2">The sequence shown here is derived from an EMBL/GenBank/DDBJ whole genome shotgun (WGS) entry which is preliminary data.</text>
</comment>
<dbReference type="OrthoDB" id="10619011at2759"/>
<gene>
    <name evidence="2" type="ORF">Poli38472_013670</name>
</gene>
<organism evidence="2 3">
    <name type="scientific">Pythium oligandrum</name>
    <name type="common">Mycoparasitic fungus</name>
    <dbReference type="NCBI Taxonomy" id="41045"/>
    <lineage>
        <taxon>Eukaryota</taxon>
        <taxon>Sar</taxon>
        <taxon>Stramenopiles</taxon>
        <taxon>Oomycota</taxon>
        <taxon>Peronosporomycetes</taxon>
        <taxon>Pythiales</taxon>
        <taxon>Pythiaceae</taxon>
        <taxon>Pythium</taxon>
    </lineage>
</organism>
<dbReference type="EMBL" id="SPLM01000077">
    <property type="protein sequence ID" value="TMW61207.1"/>
    <property type="molecule type" value="Genomic_DNA"/>
</dbReference>
<accession>A0A8K1CDE0</accession>